<dbReference type="Gene3D" id="3.40.50.2300">
    <property type="match status" value="2"/>
</dbReference>
<dbReference type="EMBL" id="FOYT01000004">
    <property type="protein sequence ID" value="SFR69212.1"/>
    <property type="molecule type" value="Genomic_DNA"/>
</dbReference>
<dbReference type="OrthoDB" id="21336at2157"/>
<keyword evidence="4" id="KW-1185">Reference proteome</keyword>
<dbReference type="Proteomes" id="UP000198531">
    <property type="component" value="Unassembled WGS sequence"/>
</dbReference>
<dbReference type="InterPro" id="IPR051010">
    <property type="entry name" value="BCAA_transport"/>
</dbReference>
<feature type="domain" description="Leucine-binding protein" evidence="2">
    <location>
        <begin position="37"/>
        <end position="341"/>
    </location>
</feature>
<evidence type="ECO:0000313" key="4">
    <source>
        <dbReference type="Proteomes" id="UP000198531"/>
    </source>
</evidence>
<dbReference type="STRING" id="553469.SAMN04487947_3580"/>
<dbReference type="InterPro" id="IPR006311">
    <property type="entry name" value="TAT_signal"/>
</dbReference>
<evidence type="ECO:0000256" key="1">
    <source>
        <dbReference type="ARBA" id="ARBA00022729"/>
    </source>
</evidence>
<accession>A0A1I6IR31</accession>
<dbReference type="InterPro" id="IPR028081">
    <property type="entry name" value="Leu-bd"/>
</dbReference>
<keyword evidence="1" id="KW-0732">Signal</keyword>
<dbReference type="PANTHER" id="PTHR30483:SF6">
    <property type="entry name" value="PERIPLASMIC BINDING PROTEIN OF ABC TRANSPORTER FOR NATURAL AMINO ACIDS"/>
    <property type="match status" value="1"/>
</dbReference>
<evidence type="ECO:0000259" key="2">
    <source>
        <dbReference type="Pfam" id="PF13458"/>
    </source>
</evidence>
<dbReference type="InterPro" id="IPR028082">
    <property type="entry name" value="Peripla_BP_I"/>
</dbReference>
<sequence>MRDSYSRRRVLRAAGGTVALGALPGCTGAFGGRESEPVRFGTLLPTSGALEGVGVHGQRAAEQAVADINDAGGVLGRPVELVAKDSEADVDASLEAYESLVDEGVVGFVGALVSTISLALAPKAAEDGVVEISPGSTNPRLTDAGRSGDRKYFGRTVPSDLLQSVAMAKIIDSPQYVGADTISILALDNDFGADLADAIASNVDAEVVADARYDPSASSFDAKIAEVFTDSPDAVAFVSVPGQEKDVLDAYGASDYEAPWVFSAGLLGTDTPSYYDGFYSASLSSTRTDGHFNLSRRLSDIAPLAPFSVNAYDALFLMAAAAEMAGEATAPAIADTVRSVSEGDGHTVSVGDFDAVKLLVESGRSLNYRGASGDVDLTRNLEPLSSYLVERVTDGNVERLELLQKQFFESGGDR</sequence>
<dbReference type="RefSeq" id="WP_089810166.1">
    <property type="nucleotide sequence ID" value="NZ_FOYT01000004.1"/>
</dbReference>
<dbReference type="PANTHER" id="PTHR30483">
    <property type="entry name" value="LEUCINE-SPECIFIC-BINDING PROTEIN"/>
    <property type="match status" value="1"/>
</dbReference>
<dbReference type="SUPFAM" id="SSF53822">
    <property type="entry name" value="Periplasmic binding protein-like I"/>
    <property type="match status" value="1"/>
</dbReference>
<dbReference type="Pfam" id="PF13458">
    <property type="entry name" value="Peripla_BP_6"/>
    <property type="match status" value="1"/>
</dbReference>
<organism evidence="3 4">
    <name type="scientific">Halogeometricum rufum</name>
    <dbReference type="NCBI Taxonomy" id="553469"/>
    <lineage>
        <taxon>Archaea</taxon>
        <taxon>Methanobacteriati</taxon>
        <taxon>Methanobacteriota</taxon>
        <taxon>Stenosarchaea group</taxon>
        <taxon>Halobacteria</taxon>
        <taxon>Halobacteriales</taxon>
        <taxon>Haloferacaceae</taxon>
        <taxon>Halogeometricum</taxon>
    </lineage>
</organism>
<reference evidence="4" key="1">
    <citation type="submission" date="2016-10" db="EMBL/GenBank/DDBJ databases">
        <authorList>
            <person name="Varghese N."/>
            <person name="Submissions S."/>
        </authorList>
    </citation>
    <scope>NUCLEOTIDE SEQUENCE [LARGE SCALE GENOMIC DNA]</scope>
    <source>
        <strain evidence="4">CGMCC 1.7736</strain>
    </source>
</reference>
<protein>
    <submittedName>
        <fullName evidence="3">Amino acid/amide ABC transporter substrate-binding protein, HAAT family (TC 3.A.1.4.-)</fullName>
    </submittedName>
</protein>
<dbReference type="AlphaFoldDB" id="A0A1I6IR31"/>
<dbReference type="PROSITE" id="PS51318">
    <property type="entry name" value="TAT"/>
    <property type="match status" value="1"/>
</dbReference>
<proteinExistence type="predicted"/>
<evidence type="ECO:0000313" key="3">
    <source>
        <dbReference type="EMBL" id="SFR69212.1"/>
    </source>
</evidence>
<gene>
    <name evidence="3" type="ORF">SAMN04487947_3580</name>
</gene>
<name>A0A1I6IR31_9EURY</name>